<dbReference type="PANTHER" id="PTHR14226:SF66">
    <property type="entry name" value="TRIACYLGLYCEROL LIPASE PTL2"/>
    <property type="match status" value="1"/>
</dbReference>
<comment type="caution">
    <text evidence="5">Lacks conserved residue(s) required for the propagation of feature annotation.</text>
</comment>
<evidence type="ECO:0000256" key="3">
    <source>
        <dbReference type="ARBA" id="ARBA00022963"/>
    </source>
</evidence>
<evidence type="ECO:0000313" key="9">
    <source>
        <dbReference type="EMBL" id="ODV96101.1"/>
    </source>
</evidence>
<dbReference type="GO" id="GO:0004806">
    <property type="term" value="F:triacylglycerol lipase activity"/>
    <property type="evidence" value="ECO:0007669"/>
    <property type="project" value="InterPro"/>
</dbReference>
<accession>A0A1E4TWI7</accession>
<feature type="compositionally biased region" description="Basic and acidic residues" evidence="7">
    <location>
        <begin position="1"/>
        <end position="12"/>
    </location>
</feature>
<dbReference type="PROSITE" id="PS51635">
    <property type="entry name" value="PNPLA"/>
    <property type="match status" value="1"/>
</dbReference>
<evidence type="ECO:0000256" key="1">
    <source>
        <dbReference type="ARBA" id="ARBA00006104"/>
    </source>
</evidence>
<feature type="domain" description="PNPLA" evidence="8">
    <location>
        <begin position="272"/>
        <end position="464"/>
    </location>
</feature>
<dbReference type="EC" id="3.1.1.-" evidence="6"/>
<dbReference type="SUPFAM" id="SSF52151">
    <property type="entry name" value="FabD/lysophospholipase-like"/>
    <property type="match status" value="1"/>
</dbReference>
<protein>
    <recommendedName>
        <fullName evidence="6">Patatin-like phospholipase domain-containing protein</fullName>
        <ecNumber evidence="6">3.1.1.-</ecNumber>
    </recommendedName>
</protein>
<dbReference type="STRING" id="669874.A0A1E4TWI7"/>
<dbReference type="CDD" id="cd07232">
    <property type="entry name" value="Pat_PLPL"/>
    <property type="match status" value="1"/>
</dbReference>
<dbReference type="GO" id="GO:0016020">
    <property type="term" value="C:membrane"/>
    <property type="evidence" value="ECO:0007669"/>
    <property type="project" value="UniProtKB-SubCell"/>
</dbReference>
<sequence length="763" mass="86971">MDIRKLDNRDSDNGIPDYETDFVDESHMKAFAEALEYEDEPSGYQTPSSEIGSGGHHDGFGGKNNNNNNNNNNNKQRKASVTDTNGNPVELITSNHDWLPVYKKLKKKDKFLGSSSSSPSSGISSPASFAAKVSNLNSSDNANSASDKLRFSKSFQLFRFPLLFLIYSWISFLFIIYLILRMYVALYETIFAWRGQKRNLRKKIRNSKNYEEWTENAKKLDSYLGLDSWKNDDKFFYYDYKTLKKTVKNLKYYRKNNKIEELFSILQSCVKENFAGTENPLLYSNCYYALIDNDLLPNIISGTSGGGLVAALACTRTNEELSKILQPDLANKITACNESLWVCLKRFWKTGARFDAVDWAKKSAWFTKGSLTFQEAYERTGKILNISTVPSDPHSPVILCNNITSPGCVIWSSLLASAAVPGILNPVVLMMKDTKDKNKIVPFSFGNRWRDGSLRTDIPVEALNNYFNVKFTIVSQVNPHISLFFYAPKGSVGRPVTRRRKDSLRGGFFLATLEHLIKLEIRKWLKLVKSMDLLPRIMNQDWSNIWLQRFSGTITLWPRVNLVDFYYILSDPTPERLSVMLRNGQLSVFPKLLFIKHRLNIERCIEKGKKRTREQIRASSSAAVTDAANRRKASHSPRGRKNSYFTNSDIEMVSELIDGVGIGRIPVDDSEDDDDYGSDTYDDISKQKEEDNDFYDDFTTDSELGNNIGDISNTSSTGSIKIFGTTEQPWKENYKEQDNDDNDNDKDNRESEDDHESDNYNGS</sequence>
<dbReference type="GO" id="GO:0016042">
    <property type="term" value="P:lipid catabolic process"/>
    <property type="evidence" value="ECO:0007669"/>
    <property type="project" value="UniProtKB-UniRule"/>
</dbReference>
<dbReference type="EMBL" id="KV454013">
    <property type="protein sequence ID" value="ODV96101.1"/>
    <property type="molecule type" value="Genomic_DNA"/>
</dbReference>
<evidence type="ECO:0000259" key="8">
    <source>
        <dbReference type="PROSITE" id="PS51635"/>
    </source>
</evidence>
<evidence type="ECO:0000256" key="5">
    <source>
        <dbReference type="PROSITE-ProRule" id="PRU01161"/>
    </source>
</evidence>
<keyword evidence="6" id="KW-1133">Transmembrane helix</keyword>
<dbReference type="AlphaFoldDB" id="A0A1E4TWI7"/>
<feature type="transmembrane region" description="Helical" evidence="6">
    <location>
        <begin position="157"/>
        <end position="180"/>
    </location>
</feature>
<dbReference type="InterPro" id="IPR021771">
    <property type="entry name" value="Triacylglycerol_lipase_N"/>
</dbReference>
<dbReference type="Pfam" id="PF01734">
    <property type="entry name" value="Patatin"/>
    <property type="match status" value="1"/>
</dbReference>
<feature type="compositionally biased region" description="Polar residues" evidence="7">
    <location>
        <begin position="701"/>
        <end position="719"/>
    </location>
</feature>
<proteinExistence type="inferred from homology"/>
<dbReference type="Pfam" id="PF11815">
    <property type="entry name" value="DUF3336"/>
    <property type="match status" value="1"/>
</dbReference>
<keyword evidence="4 5" id="KW-0443">Lipid metabolism</keyword>
<gene>
    <name evidence="9" type="ORF">PACTADRAFT_49509</name>
</gene>
<dbReference type="OrthoDB" id="15478at2759"/>
<evidence type="ECO:0000256" key="7">
    <source>
        <dbReference type="SAM" id="MobiDB-lite"/>
    </source>
</evidence>
<name>A0A1E4TWI7_PACTA</name>
<comment type="similarity">
    <text evidence="1 6">Belongs to the PLPL family.</text>
</comment>
<organism evidence="9 10">
    <name type="scientific">Pachysolen tannophilus NRRL Y-2460</name>
    <dbReference type="NCBI Taxonomy" id="669874"/>
    <lineage>
        <taxon>Eukaryota</taxon>
        <taxon>Fungi</taxon>
        <taxon>Dikarya</taxon>
        <taxon>Ascomycota</taxon>
        <taxon>Saccharomycotina</taxon>
        <taxon>Pichiomycetes</taxon>
        <taxon>Pachysolenaceae</taxon>
        <taxon>Pachysolen</taxon>
    </lineage>
</organism>
<dbReference type="Gene3D" id="3.40.1090.10">
    <property type="entry name" value="Cytosolic phospholipase A2 catalytic domain"/>
    <property type="match status" value="1"/>
</dbReference>
<feature type="active site" description="Proton acceptor" evidence="5">
    <location>
        <position position="451"/>
    </location>
</feature>
<keyword evidence="3 5" id="KW-0442">Lipid degradation</keyword>
<evidence type="ECO:0000256" key="6">
    <source>
        <dbReference type="RuleBase" id="RU362055"/>
    </source>
</evidence>
<feature type="region of interest" description="Disordered" evidence="7">
    <location>
        <begin position="34"/>
        <end position="86"/>
    </location>
</feature>
<keyword evidence="6" id="KW-0472">Membrane</keyword>
<dbReference type="InterPro" id="IPR050301">
    <property type="entry name" value="NTE"/>
</dbReference>
<keyword evidence="6" id="KW-0812">Transmembrane</keyword>
<dbReference type="GO" id="GO:0006641">
    <property type="term" value="P:triglyceride metabolic process"/>
    <property type="evidence" value="ECO:0007669"/>
    <property type="project" value="UniProtKB-ARBA"/>
</dbReference>
<dbReference type="InterPro" id="IPR016035">
    <property type="entry name" value="Acyl_Trfase/lysoPLipase"/>
</dbReference>
<dbReference type="Proteomes" id="UP000094236">
    <property type="component" value="Unassembled WGS sequence"/>
</dbReference>
<evidence type="ECO:0000313" key="10">
    <source>
        <dbReference type="Proteomes" id="UP000094236"/>
    </source>
</evidence>
<evidence type="ECO:0000256" key="4">
    <source>
        <dbReference type="ARBA" id="ARBA00023098"/>
    </source>
</evidence>
<dbReference type="InterPro" id="IPR002641">
    <property type="entry name" value="PNPLA_dom"/>
</dbReference>
<feature type="compositionally biased region" description="Basic residues" evidence="7">
    <location>
        <begin position="630"/>
        <end position="641"/>
    </location>
</feature>
<feature type="region of interest" description="Disordered" evidence="7">
    <location>
        <begin position="615"/>
        <end position="645"/>
    </location>
</feature>
<feature type="compositionally biased region" description="Acidic residues" evidence="7">
    <location>
        <begin position="668"/>
        <end position="682"/>
    </location>
</feature>
<feature type="active site" description="Nucleophile" evidence="5">
    <location>
        <position position="304"/>
    </location>
</feature>
<reference evidence="10" key="1">
    <citation type="submission" date="2016-05" db="EMBL/GenBank/DDBJ databases">
        <title>Comparative genomics of biotechnologically important yeasts.</title>
        <authorList>
            <consortium name="DOE Joint Genome Institute"/>
            <person name="Riley R."/>
            <person name="Haridas S."/>
            <person name="Wolfe K.H."/>
            <person name="Lopes M.R."/>
            <person name="Hittinger C.T."/>
            <person name="Goker M."/>
            <person name="Salamov A."/>
            <person name="Wisecaver J."/>
            <person name="Long T.M."/>
            <person name="Aerts A.L."/>
            <person name="Barry K."/>
            <person name="Choi C."/>
            <person name="Clum A."/>
            <person name="Coughlan A.Y."/>
            <person name="Deshpande S."/>
            <person name="Douglass A.P."/>
            <person name="Hanson S.J."/>
            <person name="Klenk H.-P."/>
            <person name="Labutti K."/>
            <person name="Lapidus A."/>
            <person name="Lindquist E."/>
            <person name="Lipzen A."/>
            <person name="Meier-Kolthoff J.P."/>
            <person name="Ohm R.A."/>
            <person name="Otillar R.P."/>
            <person name="Pangilinan J."/>
            <person name="Peng Y."/>
            <person name="Rokas A."/>
            <person name="Rosa C.A."/>
            <person name="Scheuner C."/>
            <person name="Sibirny A.A."/>
            <person name="Slot J.C."/>
            <person name="Stielow J.B."/>
            <person name="Sun H."/>
            <person name="Kurtzman C.P."/>
            <person name="Blackwell M."/>
            <person name="Grigoriev I.V."/>
            <person name="Jeffries T.W."/>
        </authorList>
    </citation>
    <scope>NUCLEOTIDE SEQUENCE [LARGE SCALE GENOMIC DNA]</scope>
    <source>
        <strain evidence="10">NRRL Y-2460</strain>
    </source>
</reference>
<keyword evidence="2 5" id="KW-0378">Hydrolase</keyword>
<feature type="compositionally biased region" description="Acidic residues" evidence="7">
    <location>
        <begin position="738"/>
        <end position="756"/>
    </location>
</feature>
<comment type="function">
    <text evidence="6">Lipid hydrolase.</text>
</comment>
<keyword evidence="10" id="KW-1185">Reference proteome</keyword>
<feature type="region of interest" description="Disordered" evidence="7">
    <location>
        <begin position="1"/>
        <end position="22"/>
    </location>
</feature>
<feature type="compositionally biased region" description="Low complexity" evidence="7">
    <location>
        <begin position="64"/>
        <end position="74"/>
    </location>
</feature>
<feature type="compositionally biased region" description="Acidic residues" evidence="7">
    <location>
        <begin position="690"/>
        <end position="700"/>
    </location>
</feature>
<feature type="short sequence motif" description="GXSXG" evidence="5">
    <location>
        <begin position="302"/>
        <end position="306"/>
    </location>
</feature>
<feature type="region of interest" description="Disordered" evidence="7">
    <location>
        <begin position="663"/>
        <end position="763"/>
    </location>
</feature>
<comment type="subcellular location">
    <subcellularLocation>
        <location evidence="6">Membrane</location>
        <topology evidence="6">Single-pass membrane protein</topology>
    </subcellularLocation>
</comment>
<dbReference type="PANTHER" id="PTHR14226">
    <property type="entry name" value="NEUROPATHY TARGET ESTERASE/SWISS CHEESE D.MELANOGASTER"/>
    <property type="match status" value="1"/>
</dbReference>
<evidence type="ECO:0000256" key="2">
    <source>
        <dbReference type="ARBA" id="ARBA00022801"/>
    </source>
</evidence>